<protein>
    <recommendedName>
        <fullName evidence="3">HEPN domain-containing protein</fullName>
    </recommendedName>
</protein>
<reference evidence="2" key="1">
    <citation type="submission" date="2006-12" db="EMBL/GenBank/DDBJ databases">
        <title>Complete sequence of chromosome 1 of Verminephrobacter eiseniae EF01-2.</title>
        <authorList>
            <person name="Copeland A."/>
            <person name="Lucas S."/>
            <person name="Lapidus A."/>
            <person name="Barry K."/>
            <person name="Detter J.C."/>
            <person name="Glavina del Rio T."/>
            <person name="Dalin E."/>
            <person name="Tice H."/>
            <person name="Pitluck S."/>
            <person name="Chertkov O."/>
            <person name="Brettin T."/>
            <person name="Bruce D."/>
            <person name="Han C."/>
            <person name="Tapia R."/>
            <person name="Gilna P."/>
            <person name="Schmutz J."/>
            <person name="Larimer F."/>
            <person name="Land M."/>
            <person name="Hauser L."/>
            <person name="Kyrpides N."/>
            <person name="Kim E."/>
            <person name="Stahl D."/>
            <person name="Richardson P."/>
        </authorList>
    </citation>
    <scope>NUCLEOTIDE SEQUENCE [LARGE SCALE GENOMIC DNA]</scope>
    <source>
        <strain evidence="2">EF01-2</strain>
    </source>
</reference>
<dbReference type="KEGG" id="vei:Veis_1613"/>
<evidence type="ECO:0000313" key="1">
    <source>
        <dbReference type="EMBL" id="ABM57371.1"/>
    </source>
</evidence>
<dbReference type="GeneID" id="76463634"/>
<keyword evidence="2" id="KW-1185">Reference proteome</keyword>
<dbReference type="EMBL" id="CP000542">
    <property type="protein sequence ID" value="ABM57371.1"/>
    <property type="molecule type" value="Genomic_DNA"/>
</dbReference>
<gene>
    <name evidence="1" type="ordered locus">Veis_1613</name>
</gene>
<evidence type="ECO:0000313" key="2">
    <source>
        <dbReference type="Proteomes" id="UP000000374"/>
    </source>
</evidence>
<dbReference type="RefSeq" id="WP_011809378.1">
    <property type="nucleotide sequence ID" value="NC_008786.1"/>
</dbReference>
<dbReference type="HOGENOM" id="CLU_1969529_0_0_4"/>
<sequence>MDDFRDAAKRHLDDAQLLFTHTPQRLANASHLFGLSAECSLKAIAKYLTHTAHFGGRNGHIPGLFSELKNVSPAMAGNAALAEKIVALEPQFAHWNVNQRYTPQDRFTTAKTTQECTGAHDAYRLMTNCLGGLA</sequence>
<dbReference type="OrthoDB" id="7305014at2"/>
<name>A1WIB4_VEREI</name>
<proteinExistence type="predicted"/>
<evidence type="ECO:0008006" key="3">
    <source>
        <dbReference type="Google" id="ProtNLM"/>
    </source>
</evidence>
<organism evidence="1 2">
    <name type="scientific">Verminephrobacter eiseniae (strain EF01-2)</name>
    <dbReference type="NCBI Taxonomy" id="391735"/>
    <lineage>
        <taxon>Bacteria</taxon>
        <taxon>Pseudomonadati</taxon>
        <taxon>Pseudomonadota</taxon>
        <taxon>Betaproteobacteria</taxon>
        <taxon>Burkholderiales</taxon>
        <taxon>Comamonadaceae</taxon>
        <taxon>Verminephrobacter</taxon>
    </lineage>
</organism>
<accession>A1WIB4</accession>
<dbReference type="AlphaFoldDB" id="A1WIB4"/>
<dbReference type="Proteomes" id="UP000000374">
    <property type="component" value="Chromosome"/>
</dbReference>
<dbReference type="STRING" id="391735.Veis_1613"/>